<protein>
    <submittedName>
        <fullName evidence="2">Udp-n-acetylglucosamine--peptide n-acetylglucosaminyltransferase sec</fullName>
    </submittedName>
</protein>
<dbReference type="SMART" id="SM00028">
    <property type="entry name" value="TPR"/>
    <property type="match status" value="2"/>
</dbReference>
<evidence type="ECO:0000313" key="3">
    <source>
        <dbReference type="Proteomes" id="UP000187609"/>
    </source>
</evidence>
<reference evidence="2" key="1">
    <citation type="submission" date="2016-11" db="EMBL/GenBank/DDBJ databases">
        <title>The genome of Nicotiana attenuata.</title>
        <authorList>
            <person name="Xu S."/>
            <person name="Brockmoeller T."/>
            <person name="Gaquerel E."/>
            <person name="Navarro A."/>
            <person name="Kuhl H."/>
            <person name="Gase K."/>
            <person name="Ling Z."/>
            <person name="Zhou W."/>
            <person name="Kreitzer C."/>
            <person name="Stanke M."/>
            <person name="Tang H."/>
            <person name="Lyons E."/>
            <person name="Pandey P."/>
            <person name="Pandey S.P."/>
            <person name="Timmermann B."/>
            <person name="Baldwin I.T."/>
        </authorList>
    </citation>
    <scope>NUCLEOTIDE SEQUENCE [LARGE SCALE GENOMIC DNA]</scope>
    <source>
        <strain evidence="2">UT</strain>
    </source>
</reference>
<dbReference type="STRING" id="49451.A0A314L9Q0"/>
<evidence type="ECO:0000256" key="1">
    <source>
        <dbReference type="PROSITE-ProRule" id="PRU00339"/>
    </source>
</evidence>
<dbReference type="SMR" id="A0A314L9Q0"/>
<keyword evidence="1" id="KW-0802">TPR repeat</keyword>
<dbReference type="GO" id="GO:0006493">
    <property type="term" value="P:protein O-linked glycosylation"/>
    <property type="evidence" value="ECO:0007669"/>
    <property type="project" value="InterPro"/>
</dbReference>
<dbReference type="InterPro" id="IPR019734">
    <property type="entry name" value="TPR_rpt"/>
</dbReference>
<comment type="caution">
    <text evidence="2">The sequence shown here is derived from an EMBL/GenBank/DDBJ whole genome shotgun (WGS) entry which is preliminary data.</text>
</comment>
<feature type="repeat" description="TPR" evidence="1">
    <location>
        <begin position="78"/>
        <end position="111"/>
    </location>
</feature>
<organism evidence="2 3">
    <name type="scientific">Nicotiana attenuata</name>
    <name type="common">Coyote tobacco</name>
    <dbReference type="NCBI Taxonomy" id="49451"/>
    <lineage>
        <taxon>Eukaryota</taxon>
        <taxon>Viridiplantae</taxon>
        <taxon>Streptophyta</taxon>
        <taxon>Embryophyta</taxon>
        <taxon>Tracheophyta</taxon>
        <taxon>Spermatophyta</taxon>
        <taxon>Magnoliopsida</taxon>
        <taxon>eudicotyledons</taxon>
        <taxon>Gunneridae</taxon>
        <taxon>Pentapetalae</taxon>
        <taxon>asterids</taxon>
        <taxon>lamiids</taxon>
        <taxon>Solanales</taxon>
        <taxon>Solanaceae</taxon>
        <taxon>Nicotianoideae</taxon>
        <taxon>Nicotianeae</taxon>
        <taxon>Nicotiana</taxon>
    </lineage>
</organism>
<dbReference type="PANTHER" id="PTHR44366">
    <property type="entry name" value="UDP-N-ACETYLGLUCOSAMINE--PEPTIDE N-ACETYLGLUCOSAMINYLTRANSFERASE 110 KDA SUBUNIT"/>
    <property type="match status" value="1"/>
</dbReference>
<dbReference type="Proteomes" id="UP000187609">
    <property type="component" value="Unassembled WGS sequence"/>
</dbReference>
<keyword evidence="2" id="KW-0808">Transferase</keyword>
<dbReference type="EMBL" id="MJEQ01000270">
    <property type="protein sequence ID" value="OIT37779.1"/>
    <property type="molecule type" value="Genomic_DNA"/>
</dbReference>
<dbReference type="PROSITE" id="PS50293">
    <property type="entry name" value="TPR_REGION"/>
    <property type="match status" value="1"/>
</dbReference>
<gene>
    <name evidence="2" type="primary">SEC_6</name>
    <name evidence="2" type="ORF">A4A49_02987</name>
</gene>
<name>A0A314L9Q0_NICAT</name>
<proteinExistence type="predicted"/>
<dbReference type="Gene3D" id="1.25.40.10">
    <property type="entry name" value="Tetratricopeptide repeat domain"/>
    <property type="match status" value="2"/>
</dbReference>
<dbReference type="Gramene" id="OIT37779">
    <property type="protein sequence ID" value="OIT37779"/>
    <property type="gene ID" value="A4A49_02987"/>
</dbReference>
<sequence length="150" mass="16985">MNEYEEKAVSLALCPKLQDLTNRLKAVHMSCPLFDTARRVRNLERSYFKVDAHSNLGNLTKAQGLVQEEALKLKLNFSDAYLNLGNVYKALGMPQETIVCYQRALQVRPDYAMAFGNLASGYYEQGNTEMAILNYRRAITCDAGFLEAYN</sequence>
<dbReference type="PROSITE" id="PS50005">
    <property type="entry name" value="TPR"/>
    <property type="match status" value="1"/>
</dbReference>
<dbReference type="PANTHER" id="PTHR44366:SF1">
    <property type="entry name" value="UDP-N-ACETYLGLUCOSAMINE--PEPTIDE N-ACETYLGLUCOSAMINYLTRANSFERASE 110 KDA SUBUNIT"/>
    <property type="match status" value="1"/>
</dbReference>
<accession>A0A314L9Q0</accession>
<keyword evidence="3" id="KW-1185">Reference proteome</keyword>
<dbReference type="AlphaFoldDB" id="A0A314L9Q0"/>
<dbReference type="InterPro" id="IPR011990">
    <property type="entry name" value="TPR-like_helical_dom_sf"/>
</dbReference>
<evidence type="ECO:0000313" key="2">
    <source>
        <dbReference type="EMBL" id="OIT37779.1"/>
    </source>
</evidence>
<dbReference type="Pfam" id="PF00515">
    <property type="entry name" value="TPR_1"/>
    <property type="match status" value="1"/>
</dbReference>
<dbReference type="SUPFAM" id="SSF48452">
    <property type="entry name" value="TPR-like"/>
    <property type="match status" value="1"/>
</dbReference>
<dbReference type="GO" id="GO:0097363">
    <property type="term" value="F:protein O-acetylglucosaminyltransferase activity"/>
    <property type="evidence" value="ECO:0007669"/>
    <property type="project" value="TreeGrafter"/>
</dbReference>
<dbReference type="InterPro" id="IPR037919">
    <property type="entry name" value="OGT"/>
</dbReference>
<keyword evidence="2" id="KW-0328">Glycosyltransferase</keyword>